<dbReference type="GO" id="GO:0005886">
    <property type="term" value="C:plasma membrane"/>
    <property type="evidence" value="ECO:0007669"/>
    <property type="project" value="UniProtKB-SubCell"/>
</dbReference>
<dbReference type="Pfam" id="PF00512">
    <property type="entry name" value="HisKA"/>
    <property type="match status" value="1"/>
</dbReference>
<dbReference type="CDD" id="cd00088">
    <property type="entry name" value="HPT"/>
    <property type="match status" value="1"/>
</dbReference>
<dbReference type="Pfam" id="PF02518">
    <property type="entry name" value="HATPase_c"/>
    <property type="match status" value="1"/>
</dbReference>
<dbReference type="FunFam" id="3.30.565.10:FF:000010">
    <property type="entry name" value="Sensor histidine kinase RcsC"/>
    <property type="match status" value="1"/>
</dbReference>
<dbReference type="InterPro" id="IPR036097">
    <property type="entry name" value="HisK_dim/P_sf"/>
</dbReference>
<dbReference type="Gene3D" id="1.20.120.160">
    <property type="entry name" value="HPT domain"/>
    <property type="match status" value="1"/>
</dbReference>
<dbReference type="InterPro" id="IPR003661">
    <property type="entry name" value="HisK_dim/P_dom"/>
</dbReference>
<dbReference type="InterPro" id="IPR003594">
    <property type="entry name" value="HATPase_dom"/>
</dbReference>
<evidence type="ECO:0000256" key="1">
    <source>
        <dbReference type="ARBA" id="ARBA00000085"/>
    </source>
</evidence>
<dbReference type="EC" id="2.7.13.3" evidence="3"/>
<dbReference type="GO" id="GO:0005524">
    <property type="term" value="F:ATP binding"/>
    <property type="evidence" value="ECO:0007669"/>
    <property type="project" value="UniProtKB-KW"/>
</dbReference>
<dbReference type="EMBL" id="SMDC01000015">
    <property type="protein sequence ID" value="TCW33255.1"/>
    <property type="molecule type" value="Genomic_DNA"/>
</dbReference>
<evidence type="ECO:0000256" key="6">
    <source>
        <dbReference type="ARBA" id="ARBA00022692"/>
    </source>
</evidence>
<keyword evidence="11" id="KW-0472">Membrane</keyword>
<evidence type="ECO:0000256" key="10">
    <source>
        <dbReference type="PROSITE-ProRule" id="PRU00169"/>
    </source>
</evidence>
<dbReference type="Gene3D" id="1.10.287.130">
    <property type="match status" value="1"/>
</dbReference>
<dbReference type="SUPFAM" id="SSF47226">
    <property type="entry name" value="Histidine-containing phosphotransfer domain, HPT domain"/>
    <property type="match status" value="1"/>
</dbReference>
<dbReference type="InterPro" id="IPR048760">
    <property type="entry name" value="VP0354-like_sensor_dom"/>
</dbReference>
<evidence type="ECO:0000256" key="4">
    <source>
        <dbReference type="ARBA" id="ARBA00022475"/>
    </source>
</evidence>
<feature type="domain" description="Response regulatory" evidence="13">
    <location>
        <begin position="629"/>
        <end position="747"/>
    </location>
</feature>
<comment type="caution">
    <text evidence="15">The sequence shown here is derived from an EMBL/GenBank/DDBJ whole genome shotgun (WGS) entry which is preliminary data.</text>
</comment>
<dbReference type="PROSITE" id="PS50894">
    <property type="entry name" value="HPT"/>
    <property type="match status" value="1"/>
</dbReference>
<feature type="domain" description="Histidine kinase" evidence="12">
    <location>
        <begin position="380"/>
        <end position="602"/>
    </location>
</feature>
<dbReference type="SUPFAM" id="SSF52172">
    <property type="entry name" value="CheY-like"/>
    <property type="match status" value="1"/>
</dbReference>
<dbReference type="Pfam" id="PF01627">
    <property type="entry name" value="Hpt"/>
    <property type="match status" value="1"/>
</dbReference>
<evidence type="ECO:0000259" key="12">
    <source>
        <dbReference type="PROSITE" id="PS50109"/>
    </source>
</evidence>
<dbReference type="InterPro" id="IPR011006">
    <property type="entry name" value="CheY-like_superfamily"/>
</dbReference>
<dbReference type="PANTHER" id="PTHR45339:SF5">
    <property type="entry name" value="HISTIDINE KINASE"/>
    <property type="match status" value="1"/>
</dbReference>
<feature type="modified residue" description="4-aspartylphosphate" evidence="10">
    <location>
        <position position="680"/>
    </location>
</feature>
<evidence type="ECO:0000256" key="3">
    <source>
        <dbReference type="ARBA" id="ARBA00012438"/>
    </source>
</evidence>
<dbReference type="InterPro" id="IPR004358">
    <property type="entry name" value="Sig_transdc_His_kin-like_C"/>
</dbReference>
<reference evidence="15 16" key="1">
    <citation type="submission" date="2019-03" db="EMBL/GenBank/DDBJ databases">
        <title>Genomic Encyclopedia of Type Strains, Phase IV (KMG-IV): sequencing the most valuable type-strain genomes for metagenomic binning, comparative biology and taxonomic classification.</title>
        <authorList>
            <person name="Goeker M."/>
        </authorList>
    </citation>
    <scope>NUCLEOTIDE SEQUENCE [LARGE SCALE GENOMIC DNA]</scope>
    <source>
        <strain evidence="15 16">DSM 203</strain>
    </source>
</reference>
<dbReference type="InterPro" id="IPR036890">
    <property type="entry name" value="HATPase_C_sf"/>
</dbReference>
<feature type="domain" description="HPt" evidence="14">
    <location>
        <begin position="776"/>
        <end position="875"/>
    </location>
</feature>
<evidence type="ECO:0000259" key="14">
    <source>
        <dbReference type="PROSITE" id="PS50894"/>
    </source>
</evidence>
<gene>
    <name evidence="15" type="ORF">EDC29_1155</name>
</gene>
<feature type="transmembrane region" description="Helical" evidence="11">
    <location>
        <begin position="324"/>
        <end position="346"/>
    </location>
</feature>
<evidence type="ECO:0000259" key="13">
    <source>
        <dbReference type="PROSITE" id="PS50110"/>
    </source>
</evidence>
<accession>A0A4R4A506</accession>
<dbReference type="Pfam" id="PF21623">
    <property type="entry name" value="HK_sensor_dom_bact"/>
    <property type="match status" value="1"/>
</dbReference>
<name>A0A4R4A506_MARGR</name>
<dbReference type="Gene3D" id="3.40.50.2300">
    <property type="match status" value="1"/>
</dbReference>
<dbReference type="PRINTS" id="PR00344">
    <property type="entry name" value="BCTRLSENSOR"/>
</dbReference>
<evidence type="ECO:0000256" key="5">
    <source>
        <dbReference type="ARBA" id="ARBA00022553"/>
    </source>
</evidence>
<dbReference type="InterPro" id="IPR001789">
    <property type="entry name" value="Sig_transdc_resp-reg_receiver"/>
</dbReference>
<dbReference type="Gene3D" id="3.30.450.20">
    <property type="entry name" value="PAS domain"/>
    <property type="match status" value="2"/>
</dbReference>
<keyword evidence="4" id="KW-1003">Cell membrane</keyword>
<dbReference type="SUPFAM" id="SSF47384">
    <property type="entry name" value="Homodimeric domain of signal transducing histidine kinase"/>
    <property type="match status" value="1"/>
</dbReference>
<dbReference type="SUPFAM" id="SSF103190">
    <property type="entry name" value="Sensory domain-like"/>
    <property type="match status" value="2"/>
</dbReference>
<dbReference type="InterPro" id="IPR036641">
    <property type="entry name" value="HPT_dom_sf"/>
</dbReference>
<keyword evidence="15" id="KW-0418">Kinase</keyword>
<dbReference type="PANTHER" id="PTHR45339">
    <property type="entry name" value="HYBRID SIGNAL TRANSDUCTION HISTIDINE KINASE J"/>
    <property type="match status" value="1"/>
</dbReference>
<dbReference type="GO" id="GO:0000155">
    <property type="term" value="F:phosphorelay sensor kinase activity"/>
    <property type="evidence" value="ECO:0007669"/>
    <property type="project" value="InterPro"/>
</dbReference>
<keyword evidence="15" id="KW-0808">Transferase</keyword>
<feature type="modified residue" description="Phosphohistidine" evidence="9">
    <location>
        <position position="815"/>
    </location>
</feature>
<evidence type="ECO:0000256" key="11">
    <source>
        <dbReference type="SAM" id="Phobius"/>
    </source>
</evidence>
<organism evidence="15 16">
    <name type="scientific">Marichromatium gracile</name>
    <name type="common">Chromatium gracile</name>
    <dbReference type="NCBI Taxonomy" id="1048"/>
    <lineage>
        <taxon>Bacteria</taxon>
        <taxon>Pseudomonadati</taxon>
        <taxon>Pseudomonadota</taxon>
        <taxon>Gammaproteobacteria</taxon>
        <taxon>Chromatiales</taxon>
        <taxon>Chromatiaceae</taxon>
        <taxon>Marichromatium</taxon>
    </lineage>
</organism>
<evidence type="ECO:0000256" key="7">
    <source>
        <dbReference type="ARBA" id="ARBA00022989"/>
    </source>
</evidence>
<keyword evidence="5 10" id="KW-0597">Phosphoprotein</keyword>
<dbReference type="InterPro" id="IPR029151">
    <property type="entry name" value="Sensor-like_sf"/>
</dbReference>
<comment type="catalytic activity">
    <reaction evidence="1">
        <text>ATP + protein L-histidine = ADP + protein N-phospho-L-histidine.</text>
        <dbReference type="EC" id="2.7.13.3"/>
    </reaction>
</comment>
<proteinExistence type="predicted"/>
<dbReference type="InterPro" id="IPR008207">
    <property type="entry name" value="Sig_transdc_His_kin_Hpt_dom"/>
</dbReference>
<keyword evidence="8" id="KW-0902">Two-component regulatory system</keyword>
<keyword evidence="7 11" id="KW-1133">Transmembrane helix</keyword>
<dbReference type="AlphaFoldDB" id="A0A4R4A506"/>
<dbReference type="Proteomes" id="UP000295247">
    <property type="component" value="Unassembled WGS sequence"/>
</dbReference>
<evidence type="ECO:0000313" key="16">
    <source>
        <dbReference type="Proteomes" id="UP000295247"/>
    </source>
</evidence>
<evidence type="ECO:0000256" key="2">
    <source>
        <dbReference type="ARBA" id="ARBA00004651"/>
    </source>
</evidence>
<dbReference type="RefSeq" id="WP_132230568.1">
    <property type="nucleotide sequence ID" value="NZ_NRRH01000034.1"/>
</dbReference>
<dbReference type="Pfam" id="PF00072">
    <property type="entry name" value="Response_reg"/>
    <property type="match status" value="1"/>
</dbReference>
<evidence type="ECO:0000313" key="15">
    <source>
        <dbReference type="EMBL" id="TCW33255.1"/>
    </source>
</evidence>
<keyword evidence="6 11" id="KW-0812">Transmembrane</keyword>
<dbReference type="SMART" id="SM00387">
    <property type="entry name" value="HATPase_c"/>
    <property type="match status" value="1"/>
</dbReference>
<sequence>MASNALRNFFVLYLGALALIGAGVAFFVAAEIRHAHAVKAVADGEMVTRAAQLARQHLRDAISDVEYLIRLPALRDAVAGRRADAMPRLARQFSLYMIANPKFDQLRWIGSDGRERMRVDWVDGQPRQVAASRLQDKSGRRYFQVASALPPGGVHVSRLDLNIEHGIIERPLKPVYRVALPVFSDAGERHGILIANYLGAPLLDAVVAAVGDDGARLMVVDQDGAWLRSQDPADEWGFALGTQVSLGARYPELWAAIQAAPSGQRQDESGLWTWETVVPLQEVASSLPPGSSEPAPLVVGPQDHRWTVLARLEPQQLAAMYGRVIASVAGVSVVMALVAALLCVLITRSQFRIERLNQALEQRAEAAEMATRAKADFLANMSHEIRTPMNAILGFSYLLGKMTLPDRAGVLVGRIQTAGRTLQGIIDDILNFSRIEAGGVEILDRPFDLAELLDEVRELMALEAAEKRLNLQLLPVPEGCERLRGDPLRIEQVLVNLIGNALKFTERGEVTVAVERLREAEARQVWLRFSVTDTGIGIAPSQQRDIFSPFTQVDVSSTRRFGGTGLGLAICQRLVEEMGGRIGVESAPGQGSRFWFTLGFEVLAPQEVGDDASRSDEVGREALSLAGLQVMVVDDSEINRDLARTILADVGAEVVLADNGREAVDWLNAHPDGVDLVLMDIQMPVLDGYEATRQIRANPALERVPVVAVSAGVLESERQAALDAGMCAFVGKPFDVDEVVALIARLTRRRVAARAGRRQPAPAPHYPGLDVERGLALWRDAKRYRRYLRQFVRDHGEDARLLGAVDIESGERLTHKLKGAAGNLGLTDVAEAAMALNQLQRQGRDDTEEARARLQRALDQALASIERFAPAGAETPPATAVAAGVDPERARALLGELLAALDSDSPAAIKPLLADLEGLLGPSAVETLREAVEHFDFRGGETAVHRLAETLEVRL</sequence>
<dbReference type="InterPro" id="IPR005467">
    <property type="entry name" value="His_kinase_dom"/>
</dbReference>
<dbReference type="CDD" id="cd16922">
    <property type="entry name" value="HATPase_EvgS-ArcB-TorS-like"/>
    <property type="match status" value="1"/>
</dbReference>
<protein>
    <recommendedName>
        <fullName evidence="3">histidine kinase</fullName>
        <ecNumber evidence="3">2.7.13.3</ecNumber>
    </recommendedName>
</protein>
<dbReference type="CDD" id="cd17546">
    <property type="entry name" value="REC_hyHK_CKI1_RcsC-like"/>
    <property type="match status" value="1"/>
</dbReference>
<dbReference type="SMART" id="SM00448">
    <property type="entry name" value="REC"/>
    <property type="match status" value="1"/>
</dbReference>
<dbReference type="SUPFAM" id="SSF55874">
    <property type="entry name" value="ATPase domain of HSP90 chaperone/DNA topoisomerase II/histidine kinase"/>
    <property type="match status" value="1"/>
</dbReference>
<dbReference type="PROSITE" id="PS50109">
    <property type="entry name" value="HIS_KIN"/>
    <property type="match status" value="1"/>
</dbReference>
<dbReference type="Gene3D" id="3.30.565.10">
    <property type="entry name" value="Histidine kinase-like ATPase, C-terminal domain"/>
    <property type="match status" value="1"/>
</dbReference>
<comment type="subcellular location">
    <subcellularLocation>
        <location evidence="2">Cell membrane</location>
        <topology evidence="2">Multi-pass membrane protein</topology>
    </subcellularLocation>
</comment>
<dbReference type="PROSITE" id="PS50110">
    <property type="entry name" value="RESPONSE_REGULATORY"/>
    <property type="match status" value="1"/>
</dbReference>
<evidence type="ECO:0000256" key="9">
    <source>
        <dbReference type="PROSITE-ProRule" id="PRU00110"/>
    </source>
</evidence>
<dbReference type="SMART" id="SM00388">
    <property type="entry name" value="HisKA"/>
    <property type="match status" value="1"/>
</dbReference>
<evidence type="ECO:0000256" key="8">
    <source>
        <dbReference type="ARBA" id="ARBA00023012"/>
    </source>
</evidence>
<dbReference type="CDD" id="cd00082">
    <property type="entry name" value="HisKA"/>
    <property type="match status" value="1"/>
</dbReference>